<proteinExistence type="predicted"/>
<sequence>MADKRRSSPGTTMSLKAHAFSVEALIGAEKQQQQQQPPPPRLPKRRKLGGEDEAAEDEGGSGCCAKSSPAAAAGRTCGDMDLGCAARAPAGECRPAPRRSPGPAPRLGSGSPFPAATAALIPRYPLCLSTLRGHPPPFPLAWR</sequence>
<comment type="caution">
    <text evidence="2">The sequence shown here is derived from an EMBL/GenBank/DDBJ whole genome shotgun (WGS) entry which is preliminary data.</text>
</comment>
<organism evidence="2 3">
    <name type="scientific">Chloebia gouldiae</name>
    <name type="common">Gouldian finch</name>
    <name type="synonym">Erythrura gouldiae</name>
    <dbReference type="NCBI Taxonomy" id="44316"/>
    <lineage>
        <taxon>Eukaryota</taxon>
        <taxon>Metazoa</taxon>
        <taxon>Chordata</taxon>
        <taxon>Craniata</taxon>
        <taxon>Vertebrata</taxon>
        <taxon>Euteleostomi</taxon>
        <taxon>Archelosauria</taxon>
        <taxon>Archosauria</taxon>
        <taxon>Dinosauria</taxon>
        <taxon>Saurischia</taxon>
        <taxon>Theropoda</taxon>
        <taxon>Coelurosauria</taxon>
        <taxon>Aves</taxon>
        <taxon>Neognathae</taxon>
        <taxon>Neoaves</taxon>
        <taxon>Telluraves</taxon>
        <taxon>Australaves</taxon>
        <taxon>Passeriformes</taxon>
        <taxon>Passeroidea</taxon>
        <taxon>Passeridae</taxon>
        <taxon>Chloebia</taxon>
    </lineage>
</organism>
<feature type="region of interest" description="Disordered" evidence="1">
    <location>
        <begin position="88"/>
        <end position="111"/>
    </location>
</feature>
<dbReference type="Proteomes" id="UP000276834">
    <property type="component" value="Unassembled WGS sequence"/>
</dbReference>
<feature type="region of interest" description="Disordered" evidence="1">
    <location>
        <begin position="24"/>
        <end position="66"/>
    </location>
</feature>
<evidence type="ECO:0000256" key="1">
    <source>
        <dbReference type="SAM" id="MobiDB-lite"/>
    </source>
</evidence>
<name>A0A3L8T0M8_CHLGU</name>
<keyword evidence="3" id="KW-1185">Reference proteome</keyword>
<dbReference type="AlphaFoldDB" id="A0A3L8T0M8"/>
<accession>A0A3L8T0M8</accession>
<dbReference type="EMBL" id="QUSF01000002">
    <property type="protein sequence ID" value="RLW12290.1"/>
    <property type="molecule type" value="Genomic_DNA"/>
</dbReference>
<protein>
    <submittedName>
        <fullName evidence="2">Uncharacterized protein</fullName>
    </submittedName>
</protein>
<evidence type="ECO:0000313" key="2">
    <source>
        <dbReference type="EMBL" id="RLW12290.1"/>
    </source>
</evidence>
<gene>
    <name evidence="2" type="ORF">DV515_00000863</name>
</gene>
<evidence type="ECO:0000313" key="3">
    <source>
        <dbReference type="Proteomes" id="UP000276834"/>
    </source>
</evidence>
<reference evidence="2 3" key="1">
    <citation type="journal article" date="2018" name="Proc. R. Soc. B">
        <title>A non-coding region near Follistatin controls head colour polymorphism in the Gouldian finch.</title>
        <authorList>
            <person name="Toomey M.B."/>
            <person name="Marques C.I."/>
            <person name="Andrade P."/>
            <person name="Araujo P.M."/>
            <person name="Sabatino S."/>
            <person name="Gazda M.A."/>
            <person name="Afonso S."/>
            <person name="Lopes R.J."/>
            <person name="Corbo J.C."/>
            <person name="Carneiro M."/>
        </authorList>
    </citation>
    <scope>NUCLEOTIDE SEQUENCE [LARGE SCALE GENOMIC DNA]</scope>
    <source>
        <strain evidence="2">Red01</strain>
        <tissue evidence="2">Muscle</tissue>
    </source>
</reference>